<evidence type="ECO:0000313" key="2">
    <source>
        <dbReference type="EMBL" id="CAF0952871.1"/>
    </source>
</evidence>
<dbReference type="Pfam" id="PF03372">
    <property type="entry name" value="Exo_endo_phos"/>
    <property type="match status" value="1"/>
</dbReference>
<reference evidence="2" key="1">
    <citation type="submission" date="2021-02" db="EMBL/GenBank/DDBJ databases">
        <authorList>
            <person name="Nowell W R."/>
        </authorList>
    </citation>
    <scope>NUCLEOTIDE SEQUENCE</scope>
</reference>
<gene>
    <name evidence="2" type="ORF">EDS130_LOCUS12436</name>
    <name evidence="3" type="ORF">XAT740_LOCUS12456</name>
</gene>
<dbReference type="Proteomes" id="UP000663852">
    <property type="component" value="Unassembled WGS sequence"/>
</dbReference>
<dbReference type="OrthoDB" id="10007952at2759"/>
<keyword evidence="4" id="KW-1185">Reference proteome</keyword>
<dbReference type="SUPFAM" id="SSF56219">
    <property type="entry name" value="DNase I-like"/>
    <property type="match status" value="1"/>
</dbReference>
<dbReference type="InterPro" id="IPR050410">
    <property type="entry name" value="CCR4/nocturin_mRNA_transcr"/>
</dbReference>
<dbReference type="GO" id="GO:0000175">
    <property type="term" value="F:3'-5'-RNA exonuclease activity"/>
    <property type="evidence" value="ECO:0007669"/>
    <property type="project" value="TreeGrafter"/>
</dbReference>
<proteinExistence type="predicted"/>
<protein>
    <recommendedName>
        <fullName evidence="1">Endonuclease/exonuclease/phosphatase domain-containing protein</fullName>
    </recommendedName>
</protein>
<feature type="domain" description="Endonuclease/exonuclease/phosphatase" evidence="1">
    <location>
        <begin position="12"/>
        <end position="256"/>
    </location>
</feature>
<dbReference type="PANTHER" id="PTHR12121">
    <property type="entry name" value="CARBON CATABOLITE REPRESSOR PROTEIN 4"/>
    <property type="match status" value="1"/>
</dbReference>
<accession>A0A814DDW3</accession>
<dbReference type="InterPro" id="IPR036691">
    <property type="entry name" value="Endo/exonu/phosph_ase_sf"/>
</dbReference>
<name>A0A814DDW3_ADIRI</name>
<sequence>MTSTPSHDLSLLSWNILAPCWIYKEWYPTPALYDLADDEQARLKLIIDHISSLRHDIVMLQEAQEDRLFLFKEKLGDDYLFEFAPNNPTPSPKANGLLTLVRKNYAYASEIKIINGILDLERGDAIQIIEIPSKNLHLLNLHIDFFHRVVQAKMIYDRCNTLLGTTHSIALMAGDLNAEVKDHYEFEWVGFENVFSESSEYAHIPTYYGDPEYWENMMLDHILYDPDRLEPLAHGKAYATADHTLEDAFKQFGSDHIYVWATFRFRPNTIS</sequence>
<dbReference type="EMBL" id="CAJNOR010000703">
    <property type="protein sequence ID" value="CAF0986297.1"/>
    <property type="molecule type" value="Genomic_DNA"/>
</dbReference>
<dbReference type="PANTHER" id="PTHR12121:SF36">
    <property type="entry name" value="ENDONUCLEASE_EXONUCLEASE_PHOSPHATASE DOMAIN-CONTAINING PROTEIN"/>
    <property type="match status" value="1"/>
</dbReference>
<evidence type="ECO:0000259" key="1">
    <source>
        <dbReference type="Pfam" id="PF03372"/>
    </source>
</evidence>
<dbReference type="Proteomes" id="UP000663828">
    <property type="component" value="Unassembled WGS sequence"/>
</dbReference>
<organism evidence="2 5">
    <name type="scientific">Adineta ricciae</name>
    <name type="common">Rotifer</name>
    <dbReference type="NCBI Taxonomy" id="249248"/>
    <lineage>
        <taxon>Eukaryota</taxon>
        <taxon>Metazoa</taxon>
        <taxon>Spiralia</taxon>
        <taxon>Gnathifera</taxon>
        <taxon>Rotifera</taxon>
        <taxon>Eurotatoria</taxon>
        <taxon>Bdelloidea</taxon>
        <taxon>Adinetida</taxon>
        <taxon>Adinetidae</taxon>
        <taxon>Adineta</taxon>
    </lineage>
</organism>
<evidence type="ECO:0000313" key="3">
    <source>
        <dbReference type="EMBL" id="CAF0986297.1"/>
    </source>
</evidence>
<evidence type="ECO:0000313" key="4">
    <source>
        <dbReference type="Proteomes" id="UP000663828"/>
    </source>
</evidence>
<dbReference type="InterPro" id="IPR005135">
    <property type="entry name" value="Endo/exonuclease/phosphatase"/>
</dbReference>
<comment type="caution">
    <text evidence="2">The sequence shown here is derived from an EMBL/GenBank/DDBJ whole genome shotgun (WGS) entry which is preliminary data.</text>
</comment>
<dbReference type="AlphaFoldDB" id="A0A814DDW3"/>
<dbReference type="Gene3D" id="3.60.10.10">
    <property type="entry name" value="Endonuclease/exonuclease/phosphatase"/>
    <property type="match status" value="1"/>
</dbReference>
<dbReference type="EMBL" id="CAJNOJ010000047">
    <property type="protein sequence ID" value="CAF0952871.1"/>
    <property type="molecule type" value="Genomic_DNA"/>
</dbReference>
<evidence type="ECO:0000313" key="5">
    <source>
        <dbReference type="Proteomes" id="UP000663852"/>
    </source>
</evidence>